<dbReference type="RefSeq" id="WP_398710955.1">
    <property type="nucleotide sequence ID" value="NZ_JBIRUI010000011.1"/>
</dbReference>
<organism evidence="2 3">
    <name type="scientific">Streptomyces litmocidini</name>
    <dbReference type="NCBI Taxonomy" id="67318"/>
    <lineage>
        <taxon>Bacteria</taxon>
        <taxon>Bacillati</taxon>
        <taxon>Actinomycetota</taxon>
        <taxon>Actinomycetes</taxon>
        <taxon>Kitasatosporales</taxon>
        <taxon>Streptomycetaceae</taxon>
        <taxon>Streptomyces</taxon>
    </lineage>
</organism>
<accession>A0ABW7UCX0</accession>
<name>A0ABW7UCX0_9ACTN</name>
<proteinExistence type="predicted"/>
<comment type="caution">
    <text evidence="2">The sequence shown here is derived from an EMBL/GenBank/DDBJ whole genome shotgun (WGS) entry which is preliminary data.</text>
</comment>
<protein>
    <submittedName>
        <fullName evidence="2">SRPBCC family protein</fullName>
    </submittedName>
</protein>
<evidence type="ECO:0000313" key="3">
    <source>
        <dbReference type="Proteomes" id="UP001611339"/>
    </source>
</evidence>
<dbReference type="Gene3D" id="3.30.530.20">
    <property type="match status" value="1"/>
</dbReference>
<evidence type="ECO:0000256" key="1">
    <source>
        <dbReference type="SAM" id="MobiDB-lite"/>
    </source>
</evidence>
<evidence type="ECO:0000313" key="2">
    <source>
        <dbReference type="EMBL" id="MFI1716593.1"/>
    </source>
</evidence>
<feature type="region of interest" description="Disordered" evidence="1">
    <location>
        <begin position="152"/>
        <end position="172"/>
    </location>
</feature>
<dbReference type="SUPFAM" id="SSF55961">
    <property type="entry name" value="Bet v1-like"/>
    <property type="match status" value="1"/>
</dbReference>
<dbReference type="Pfam" id="PF10604">
    <property type="entry name" value="Polyketide_cyc2"/>
    <property type="match status" value="1"/>
</dbReference>
<sequence>MARRLRPVELGFTASAPVRLVFTATLAAPPPTVYRSVAVEVGSLPSWFTAVTSAVPTGDGAGRTVRLRGGIVFDETVLAAEPDLRYAYRVDATNAPGVTAMAEEWALSPAGTGTRLRWTMAADGAAPFRLALRLAAPGVGLSFRDAARRLDRRLTPARPPSPGTARWRRSTG</sequence>
<dbReference type="Proteomes" id="UP001611339">
    <property type="component" value="Unassembled WGS sequence"/>
</dbReference>
<dbReference type="InterPro" id="IPR019587">
    <property type="entry name" value="Polyketide_cyclase/dehydratase"/>
</dbReference>
<reference evidence="2 3" key="1">
    <citation type="submission" date="2024-10" db="EMBL/GenBank/DDBJ databases">
        <title>The Natural Products Discovery Center: Release of the First 8490 Sequenced Strains for Exploring Actinobacteria Biosynthetic Diversity.</title>
        <authorList>
            <person name="Kalkreuter E."/>
            <person name="Kautsar S.A."/>
            <person name="Yang D."/>
            <person name="Bader C.D."/>
            <person name="Teijaro C.N."/>
            <person name="Fluegel L."/>
            <person name="Davis C.M."/>
            <person name="Simpson J.R."/>
            <person name="Lauterbach L."/>
            <person name="Steele A.D."/>
            <person name="Gui C."/>
            <person name="Meng S."/>
            <person name="Li G."/>
            <person name="Viehrig K."/>
            <person name="Ye F."/>
            <person name="Su P."/>
            <person name="Kiefer A.F."/>
            <person name="Nichols A."/>
            <person name="Cepeda A.J."/>
            <person name="Yan W."/>
            <person name="Fan B."/>
            <person name="Jiang Y."/>
            <person name="Adhikari A."/>
            <person name="Zheng C.-J."/>
            <person name="Schuster L."/>
            <person name="Cowan T.M."/>
            <person name="Smanski M.J."/>
            <person name="Chevrette M.G."/>
            <person name="De Carvalho L.P.S."/>
            <person name="Shen B."/>
        </authorList>
    </citation>
    <scope>NUCLEOTIDE SEQUENCE [LARGE SCALE GENOMIC DNA]</scope>
    <source>
        <strain evidence="2 3">NPDC020602</strain>
    </source>
</reference>
<dbReference type="EMBL" id="JBIRUI010000011">
    <property type="protein sequence ID" value="MFI1716593.1"/>
    <property type="molecule type" value="Genomic_DNA"/>
</dbReference>
<gene>
    <name evidence="2" type="ORF">ACH407_23840</name>
</gene>
<dbReference type="InterPro" id="IPR023393">
    <property type="entry name" value="START-like_dom_sf"/>
</dbReference>
<keyword evidence="3" id="KW-1185">Reference proteome</keyword>